<dbReference type="InterPro" id="IPR029045">
    <property type="entry name" value="ClpP/crotonase-like_dom_sf"/>
</dbReference>
<accession>D9PGK9</accession>
<dbReference type="SUPFAM" id="SSF52096">
    <property type="entry name" value="ClpP/crotonase"/>
    <property type="match status" value="1"/>
</dbReference>
<reference evidence="2" key="2">
    <citation type="journal article" date="2011" name="Microb. Ecol.">
        <title>Taxonomic and Functional Metagenomic Profiling of the Microbial Community in the Anoxic Sediment of a Sub-saline Shallow Lake (Laguna de Carrizo, Central Spain).</title>
        <authorList>
            <person name="Ferrer M."/>
            <person name="Guazzaroni M.E."/>
            <person name="Richter M."/>
            <person name="Garcia-Salamanca A."/>
            <person name="Yarza P."/>
            <person name="Suarez-Suarez A."/>
            <person name="Solano J."/>
            <person name="Alcaide M."/>
            <person name="van Dillewijn P."/>
            <person name="Molina-Henares M.A."/>
            <person name="Lopez-Cortes N."/>
            <person name="Al-Ramahi Y."/>
            <person name="Guerrero C."/>
            <person name="Acosta A."/>
            <person name="de Eugenio L.I."/>
            <person name="Martinez V."/>
            <person name="Marques S."/>
            <person name="Rojo F."/>
            <person name="Santero E."/>
            <person name="Genilloud O."/>
            <person name="Perez-Perez J."/>
            <person name="Rossello-Mora R."/>
            <person name="Ramos J.L."/>
        </authorList>
    </citation>
    <scope>NUCLEOTIDE SEQUENCE</scope>
</reference>
<dbReference type="EMBL" id="ADZX01000264">
    <property type="protein sequence ID" value="EFK97306.1"/>
    <property type="molecule type" value="Genomic_DNA"/>
</dbReference>
<evidence type="ECO:0000259" key="1">
    <source>
        <dbReference type="Pfam" id="PF03572"/>
    </source>
</evidence>
<comment type="caution">
    <text evidence="2">The sequence shown here is derived from an EMBL/GenBank/DDBJ whole genome shotgun (WGS) entry which is preliminary data.</text>
</comment>
<dbReference type="PANTHER" id="PTHR32060">
    <property type="entry name" value="TAIL-SPECIFIC PROTEASE"/>
    <property type="match status" value="1"/>
</dbReference>
<dbReference type="InterPro" id="IPR005151">
    <property type="entry name" value="Tail-specific_protease"/>
</dbReference>
<sequence>IIVEEDYQGKEENIIWESGDNHFKPSLTTNIFNNLKLGILINEGSASASEILAGSLLDHKKAIIFGENSFGKGTVQELVTFSNGSSMKVTVAKFILPNGE</sequence>
<dbReference type="GO" id="GO:0004175">
    <property type="term" value="F:endopeptidase activity"/>
    <property type="evidence" value="ECO:0007669"/>
    <property type="project" value="TreeGrafter"/>
</dbReference>
<dbReference type="Gene3D" id="3.90.226.10">
    <property type="entry name" value="2-enoyl-CoA Hydratase, Chain A, domain 1"/>
    <property type="match status" value="1"/>
</dbReference>
<protein>
    <submittedName>
        <fullName evidence="2">Protein containing Peptidase S41 domain</fullName>
    </submittedName>
</protein>
<proteinExistence type="predicted"/>
<feature type="domain" description="Tail specific protease" evidence="1">
    <location>
        <begin position="30"/>
        <end position="100"/>
    </location>
</feature>
<reference evidence="2" key="1">
    <citation type="submission" date="2010-07" db="EMBL/GenBank/DDBJ databases">
        <authorList>
            <consortium name="CONSOLIDER consortium CSD2007-00005"/>
            <person name="Guazzaroni M.-E."/>
            <person name="Richter M."/>
            <person name="Garcia-Salamanca A."/>
            <person name="Yarza P."/>
            <person name="Ferrer M."/>
        </authorList>
    </citation>
    <scope>NUCLEOTIDE SEQUENCE</scope>
</reference>
<dbReference type="GO" id="GO:0008236">
    <property type="term" value="F:serine-type peptidase activity"/>
    <property type="evidence" value="ECO:0007669"/>
    <property type="project" value="InterPro"/>
</dbReference>
<dbReference type="PANTHER" id="PTHR32060:SF30">
    <property type="entry name" value="CARBOXY-TERMINAL PROCESSING PROTEASE CTPA"/>
    <property type="match status" value="1"/>
</dbReference>
<gene>
    <name evidence="2" type="ORF">LDC_0656</name>
</gene>
<name>D9PGK9_9ZZZZ</name>
<dbReference type="Gene3D" id="3.30.750.44">
    <property type="match status" value="1"/>
</dbReference>
<evidence type="ECO:0000313" key="2">
    <source>
        <dbReference type="EMBL" id="EFK97306.1"/>
    </source>
</evidence>
<feature type="non-terminal residue" evidence="2">
    <location>
        <position position="1"/>
    </location>
</feature>
<dbReference type="GO" id="GO:0006508">
    <property type="term" value="P:proteolysis"/>
    <property type="evidence" value="ECO:0007669"/>
    <property type="project" value="InterPro"/>
</dbReference>
<dbReference type="GO" id="GO:0030288">
    <property type="term" value="C:outer membrane-bounded periplasmic space"/>
    <property type="evidence" value="ECO:0007669"/>
    <property type="project" value="TreeGrafter"/>
</dbReference>
<organism evidence="2">
    <name type="scientific">sediment metagenome</name>
    <dbReference type="NCBI Taxonomy" id="749907"/>
    <lineage>
        <taxon>unclassified sequences</taxon>
        <taxon>metagenomes</taxon>
        <taxon>ecological metagenomes</taxon>
    </lineage>
</organism>
<dbReference type="GO" id="GO:0007165">
    <property type="term" value="P:signal transduction"/>
    <property type="evidence" value="ECO:0007669"/>
    <property type="project" value="TreeGrafter"/>
</dbReference>
<dbReference type="AlphaFoldDB" id="D9PGK9"/>
<dbReference type="Pfam" id="PF03572">
    <property type="entry name" value="Peptidase_S41"/>
    <property type="match status" value="1"/>
</dbReference>